<dbReference type="RefSeq" id="WP_111404523.1">
    <property type="nucleotide sequence ID" value="NZ_QEPN01000014.1"/>
</dbReference>
<organism evidence="2 3">
    <name type="scientific">Haemophilus sputorum</name>
    <dbReference type="NCBI Taxonomy" id="1078480"/>
    <lineage>
        <taxon>Bacteria</taxon>
        <taxon>Pseudomonadati</taxon>
        <taxon>Pseudomonadota</taxon>
        <taxon>Gammaproteobacteria</taxon>
        <taxon>Pasteurellales</taxon>
        <taxon>Pasteurellaceae</taxon>
        <taxon>Haemophilus</taxon>
    </lineage>
</organism>
<keyword evidence="1" id="KW-0732">Signal</keyword>
<dbReference type="STRING" id="1035839.GCA_000238795_00005"/>
<proteinExistence type="predicted"/>
<reference evidence="2 3" key="1">
    <citation type="submission" date="2018-05" db="EMBL/GenBank/DDBJ databases">
        <title>Draft Genome Sequences for a Diverse set of 7 Haemophilus Species.</title>
        <authorList>
            <person name="Nichols M."/>
            <person name="Topaz N."/>
            <person name="Wang X."/>
            <person name="Wang X."/>
            <person name="Boxrud D."/>
        </authorList>
    </citation>
    <scope>NUCLEOTIDE SEQUENCE [LARGE SCALE GENOMIC DNA]</scope>
    <source>
        <strain evidence="2 3">C2002001239</strain>
    </source>
</reference>
<dbReference type="AlphaFoldDB" id="A0A369YE69"/>
<evidence type="ECO:0000313" key="3">
    <source>
        <dbReference type="Proteomes" id="UP000253872"/>
    </source>
</evidence>
<name>A0A369YE69_9PAST</name>
<sequence length="348" mass="38710">MKKVILLSLLPLTAMATPIKGFFENYQDWDLICDNTGTCNMVGYQDGSNLVSLLFRREAGENAAVKSSLKISVNNGSDKGKPVEIRINGKLLSVVPKMEDIALEQQVVALDEKQTDALLTALKNNADIKFISGQFRGKLSNKGAKAAMLKMDEFQQRLDTPSALIRQGQEKHAVLAPQDVPKIQLAYIKNPRKTKLKRGEKQFDAVLALLRKSNETISSNYCNSLHDYEITLYSLTDGKVLAEAECDNGGAPYNNYYAVMDNELSKVEQVLENQYNFASYYDKKLDAFIVGLLKTDGVGDCWYSQKVGWNGKTFILTKEQTSGSCKRFIGGAWDGFPTFVSQQVVNKP</sequence>
<dbReference type="Pfam" id="PF06674">
    <property type="entry name" value="DUF1176"/>
    <property type="match status" value="1"/>
</dbReference>
<evidence type="ECO:0000256" key="1">
    <source>
        <dbReference type="SAM" id="SignalP"/>
    </source>
</evidence>
<feature type="signal peptide" evidence="1">
    <location>
        <begin position="1"/>
        <end position="16"/>
    </location>
</feature>
<comment type="caution">
    <text evidence="2">The sequence shown here is derived from an EMBL/GenBank/DDBJ whole genome shotgun (WGS) entry which is preliminary data.</text>
</comment>
<dbReference type="EMBL" id="QEPN01000014">
    <property type="protein sequence ID" value="RDE69746.1"/>
    <property type="molecule type" value="Genomic_DNA"/>
</dbReference>
<dbReference type="Proteomes" id="UP000253872">
    <property type="component" value="Unassembled WGS sequence"/>
</dbReference>
<dbReference type="InterPro" id="IPR009560">
    <property type="entry name" value="DUF1176"/>
</dbReference>
<gene>
    <name evidence="2" type="ORF">DPV93_10750</name>
</gene>
<feature type="chain" id="PRO_5016819449" evidence="1">
    <location>
        <begin position="17"/>
        <end position="348"/>
    </location>
</feature>
<evidence type="ECO:0000313" key="2">
    <source>
        <dbReference type="EMBL" id="RDE69746.1"/>
    </source>
</evidence>
<accession>A0A369YE69</accession>
<protein>
    <submittedName>
        <fullName evidence="2">DUF1176 domain-containing protein</fullName>
    </submittedName>
</protein>